<sequence>MIWSGYRLLAQWNLVAAQGPLRTSPVHLSNAVPYGFTTCPSAPGALFPWYLCTRALRSSWLDRFWFQIGSGLLFWNRLKQHSV</sequence>
<name>A0ABR4FIL0_9EURO</name>
<proteinExistence type="predicted"/>
<comment type="caution">
    <text evidence="1">The sequence shown here is derived from an EMBL/GenBank/DDBJ whole genome shotgun (WGS) entry which is preliminary data.</text>
</comment>
<organism evidence="1 2">
    <name type="scientific">Aspergillus keveii</name>
    <dbReference type="NCBI Taxonomy" id="714993"/>
    <lineage>
        <taxon>Eukaryota</taxon>
        <taxon>Fungi</taxon>
        <taxon>Dikarya</taxon>
        <taxon>Ascomycota</taxon>
        <taxon>Pezizomycotina</taxon>
        <taxon>Eurotiomycetes</taxon>
        <taxon>Eurotiomycetidae</taxon>
        <taxon>Eurotiales</taxon>
        <taxon>Aspergillaceae</taxon>
        <taxon>Aspergillus</taxon>
        <taxon>Aspergillus subgen. Nidulantes</taxon>
    </lineage>
</organism>
<dbReference type="Proteomes" id="UP001610563">
    <property type="component" value="Unassembled WGS sequence"/>
</dbReference>
<protein>
    <recommendedName>
        <fullName evidence="3">Secreted protein</fullName>
    </recommendedName>
</protein>
<gene>
    <name evidence="1" type="ORF">BJX66DRAFT_319181</name>
</gene>
<evidence type="ECO:0008006" key="3">
    <source>
        <dbReference type="Google" id="ProtNLM"/>
    </source>
</evidence>
<reference evidence="1 2" key="1">
    <citation type="submission" date="2024-07" db="EMBL/GenBank/DDBJ databases">
        <title>Section-level genome sequencing and comparative genomics of Aspergillus sections Usti and Cavernicolus.</title>
        <authorList>
            <consortium name="Lawrence Berkeley National Laboratory"/>
            <person name="Nybo J.L."/>
            <person name="Vesth T.C."/>
            <person name="Theobald S."/>
            <person name="Frisvad J.C."/>
            <person name="Larsen T.O."/>
            <person name="Kjaerboelling I."/>
            <person name="Rothschild-Mancinelli K."/>
            <person name="Lyhne E.K."/>
            <person name="Kogle M.E."/>
            <person name="Barry K."/>
            <person name="Clum A."/>
            <person name="Na H."/>
            <person name="Ledsgaard L."/>
            <person name="Lin J."/>
            <person name="Lipzen A."/>
            <person name="Kuo A."/>
            <person name="Riley R."/>
            <person name="Mondo S."/>
            <person name="Labutti K."/>
            <person name="Haridas S."/>
            <person name="Pangalinan J."/>
            <person name="Salamov A.A."/>
            <person name="Simmons B.A."/>
            <person name="Magnuson J.K."/>
            <person name="Chen J."/>
            <person name="Drula E."/>
            <person name="Henrissat B."/>
            <person name="Wiebenga A."/>
            <person name="Lubbers R.J."/>
            <person name="Gomes A.C."/>
            <person name="Makela M.R."/>
            <person name="Stajich J."/>
            <person name="Grigoriev I.V."/>
            <person name="Mortensen U.H."/>
            <person name="De Vries R.P."/>
            <person name="Baker S.E."/>
            <person name="Andersen M.R."/>
        </authorList>
    </citation>
    <scope>NUCLEOTIDE SEQUENCE [LARGE SCALE GENOMIC DNA]</scope>
    <source>
        <strain evidence="1 2">CBS 209.92</strain>
    </source>
</reference>
<dbReference type="EMBL" id="JBFTWV010000272">
    <property type="protein sequence ID" value="KAL2783080.1"/>
    <property type="molecule type" value="Genomic_DNA"/>
</dbReference>
<keyword evidence="2" id="KW-1185">Reference proteome</keyword>
<evidence type="ECO:0000313" key="1">
    <source>
        <dbReference type="EMBL" id="KAL2783080.1"/>
    </source>
</evidence>
<accession>A0ABR4FIL0</accession>
<evidence type="ECO:0000313" key="2">
    <source>
        <dbReference type="Proteomes" id="UP001610563"/>
    </source>
</evidence>